<proteinExistence type="predicted"/>
<dbReference type="Proteomes" id="UP001396334">
    <property type="component" value="Unassembled WGS sequence"/>
</dbReference>
<keyword evidence="2" id="KW-1185">Reference proteome</keyword>
<sequence length="108" mass="12872">MHVWMEMLRSECVAEFFGLATKEWIHVHLNNQSRFANDNAHWDLMFGALIWNIWIQRNQLMFYPFSYGSESVIAVSRRLKDEMCCKRYVPSSIVARPSRSDRELVSWV</sequence>
<comment type="caution">
    <text evidence="1">The sequence shown here is derived from an EMBL/GenBank/DDBJ whole genome shotgun (WGS) entry which is preliminary data.</text>
</comment>
<organism evidence="1 2">
    <name type="scientific">Hibiscus sabdariffa</name>
    <name type="common">roselle</name>
    <dbReference type="NCBI Taxonomy" id="183260"/>
    <lineage>
        <taxon>Eukaryota</taxon>
        <taxon>Viridiplantae</taxon>
        <taxon>Streptophyta</taxon>
        <taxon>Embryophyta</taxon>
        <taxon>Tracheophyta</taxon>
        <taxon>Spermatophyta</taxon>
        <taxon>Magnoliopsida</taxon>
        <taxon>eudicotyledons</taxon>
        <taxon>Gunneridae</taxon>
        <taxon>Pentapetalae</taxon>
        <taxon>rosids</taxon>
        <taxon>malvids</taxon>
        <taxon>Malvales</taxon>
        <taxon>Malvaceae</taxon>
        <taxon>Malvoideae</taxon>
        <taxon>Hibiscus</taxon>
    </lineage>
</organism>
<dbReference type="EMBL" id="JBBPBN010001882">
    <property type="protein sequence ID" value="KAK8477234.1"/>
    <property type="molecule type" value="Genomic_DNA"/>
</dbReference>
<protein>
    <submittedName>
        <fullName evidence="1">Uncharacterized protein</fullName>
    </submittedName>
</protein>
<evidence type="ECO:0000313" key="1">
    <source>
        <dbReference type="EMBL" id="KAK8477234.1"/>
    </source>
</evidence>
<evidence type="ECO:0000313" key="2">
    <source>
        <dbReference type="Proteomes" id="UP001396334"/>
    </source>
</evidence>
<gene>
    <name evidence="1" type="ORF">V6N11_021455</name>
</gene>
<reference evidence="1 2" key="1">
    <citation type="journal article" date="2024" name="G3 (Bethesda)">
        <title>Genome assembly of Hibiscus sabdariffa L. provides insights into metabolisms of medicinal natural products.</title>
        <authorList>
            <person name="Kim T."/>
        </authorList>
    </citation>
    <scope>NUCLEOTIDE SEQUENCE [LARGE SCALE GENOMIC DNA]</scope>
    <source>
        <strain evidence="1">TK-2024</strain>
        <tissue evidence="1">Old leaves</tissue>
    </source>
</reference>
<name>A0ABR1ZAT1_9ROSI</name>
<accession>A0ABR1ZAT1</accession>